<dbReference type="Proteomes" id="UP000311469">
    <property type="component" value="Chromosome cSF1"/>
</dbReference>
<proteinExistence type="predicted"/>
<protein>
    <submittedName>
        <fullName evidence="1">Uncharacterized protein</fullName>
    </submittedName>
</protein>
<reference evidence="1 2" key="1">
    <citation type="submission" date="2019-06" db="EMBL/GenBank/DDBJ databases">
        <title>Genome organization and adaptive potential of archetypical organophosphate degarding Sphingobium fuliginis ATCC 27551.</title>
        <authorList>
            <person name="Sarwar A."/>
            <person name="Parthasarathy S."/>
            <person name="Singh C."/>
            <person name="Siddavattam D."/>
        </authorList>
    </citation>
    <scope>NUCLEOTIDE SEQUENCE [LARGE SCALE GENOMIC DNA]</scope>
    <source>
        <strain evidence="1 2">ATCC 27551</strain>
    </source>
</reference>
<dbReference type="EMBL" id="CP041016">
    <property type="protein sequence ID" value="QDC36673.1"/>
    <property type="molecule type" value="Genomic_DNA"/>
</dbReference>
<dbReference type="AlphaFoldDB" id="A0A5B8CBT2"/>
<dbReference type="KEGG" id="sufl:FIL70_04910"/>
<organism evidence="1 2">
    <name type="scientific">Sphingobium fuliginis ATCC 27551</name>
    <dbReference type="NCBI Taxonomy" id="1208342"/>
    <lineage>
        <taxon>Bacteria</taxon>
        <taxon>Pseudomonadati</taxon>
        <taxon>Pseudomonadota</taxon>
        <taxon>Alphaproteobacteria</taxon>
        <taxon>Sphingomonadales</taxon>
        <taxon>Sphingomonadaceae</taxon>
        <taxon>Sphingobium</taxon>
    </lineage>
</organism>
<gene>
    <name evidence="1" type="ORF">FIL70_04910</name>
</gene>
<accession>A0A5B8CBT2</accession>
<evidence type="ECO:0000313" key="2">
    <source>
        <dbReference type="Proteomes" id="UP000311469"/>
    </source>
</evidence>
<name>A0A5B8CBT2_SPHSA</name>
<sequence length="507" mass="56715">MYPLPQWTQRADKRGLDPLGMQNSGVLLYQSLLPGISNVTLRMRYYGYYCWLSETYARKGATNDFEAWRNWVRRAEALYALVSAQAGETGVGGIDWANRRLAAAGRTIDFEMAASTDPAQERYLRQSLGVFGGAYYSQMVEMGLFTENRHGIQVATRDLGRRAATLFADAIGPDLVKLLRQKITDARVTPGDLERLEPIIPSAIAPDSAERLFYEAVLFAREEPARKSAHSRAATLALILDAASARGGWPDPEQVRWHMFDPPENALSPGLETQRPNWEAYQCQDLMQVACAALLAWAIAIINSAPHGQSLPEIRAEIVAHLAAQEEYLVSARSAYWRDIRCRIEPMTFAYQNAWRSLTSARGVVTDKAAEAINLMATLHQRIASRTDLATAVAQGLPDRGSAHSLRTEVGWLERREGEAVADLIADYMLERVVRRHSWVAMQKLRRQRDYTFLFEQRDARLVYLAAYQPVATTPRLQPAIQFLADIHLLGEDGPTPLGLAALEAMQ</sequence>
<dbReference type="RefSeq" id="WP_021225222.1">
    <property type="nucleotide sequence ID" value="NZ_CP041016.1"/>
</dbReference>
<evidence type="ECO:0000313" key="1">
    <source>
        <dbReference type="EMBL" id="QDC36673.1"/>
    </source>
</evidence>